<dbReference type="GO" id="GO:0004170">
    <property type="term" value="F:dUTP diphosphatase activity"/>
    <property type="evidence" value="ECO:0007669"/>
    <property type="project" value="UniProtKB-UniRule"/>
</dbReference>
<dbReference type="EMBL" id="MZXV01000032">
    <property type="protein sequence ID" value="PZV37457.1"/>
    <property type="molecule type" value="Genomic_DNA"/>
</dbReference>
<comment type="function">
    <text evidence="5">This enzyme is involved in nucleotide metabolism: it produces dUMP, the immediate precursor of thymidine nucleotides and it decreases the intracellular concentration of dUTP so that uracil cannot be incorporated into DNA.</text>
</comment>
<comment type="cofactor">
    <cofactor evidence="5">
        <name>Mg(2+)</name>
        <dbReference type="ChEBI" id="CHEBI:18420"/>
    </cofactor>
</comment>
<feature type="binding site" evidence="5">
    <location>
        <position position="93"/>
    </location>
    <ligand>
        <name>substrate</name>
    </ligand>
</feature>
<evidence type="ECO:0000256" key="5">
    <source>
        <dbReference type="HAMAP-Rule" id="MF_00116"/>
    </source>
</evidence>
<evidence type="ECO:0000256" key="3">
    <source>
        <dbReference type="ARBA" id="ARBA00023080"/>
    </source>
</evidence>
<evidence type="ECO:0000256" key="2">
    <source>
        <dbReference type="ARBA" id="ARBA00022801"/>
    </source>
</evidence>
<dbReference type="GO" id="GO:0006226">
    <property type="term" value="P:dUMP biosynthetic process"/>
    <property type="evidence" value="ECO:0007669"/>
    <property type="project" value="UniProtKB-UniRule"/>
</dbReference>
<keyword evidence="5" id="KW-0479">Metal-binding</keyword>
<keyword evidence="5" id="KW-0460">Magnesium</keyword>
<organism evidence="7 8">
    <name type="scientific">Mesorhizobium kowhaii</name>
    <dbReference type="NCBI Taxonomy" id="1300272"/>
    <lineage>
        <taxon>Bacteria</taxon>
        <taxon>Pseudomonadati</taxon>
        <taxon>Pseudomonadota</taxon>
        <taxon>Alphaproteobacteria</taxon>
        <taxon>Hyphomicrobiales</taxon>
        <taxon>Phyllobacteriaceae</taxon>
        <taxon>Mesorhizobium</taxon>
    </lineage>
</organism>
<dbReference type="InterPro" id="IPR029054">
    <property type="entry name" value="dUTPase-like"/>
</dbReference>
<keyword evidence="8" id="KW-1185">Reference proteome</keyword>
<comment type="caution">
    <text evidence="7">The sequence shown here is derived from an EMBL/GenBank/DDBJ whole genome shotgun (WGS) entry which is preliminary data.</text>
</comment>
<dbReference type="PANTHER" id="PTHR11241">
    <property type="entry name" value="DEOXYURIDINE 5'-TRIPHOSPHATE NUCLEOTIDOHYDROLASE"/>
    <property type="match status" value="1"/>
</dbReference>
<comment type="caution">
    <text evidence="5">Lacks conserved residue(s) required for the propagation of feature annotation.</text>
</comment>
<protein>
    <recommendedName>
        <fullName evidence="5">Deoxyuridine 5'-triphosphate nucleotidohydrolase</fullName>
        <shortName evidence="5">dUTPase</shortName>
        <ecNumber evidence="5">3.6.1.23</ecNumber>
    </recommendedName>
    <alternativeName>
        <fullName evidence="5">dUTP pyrophosphatase</fullName>
    </alternativeName>
</protein>
<dbReference type="HAMAP" id="MF_00116">
    <property type="entry name" value="dUTPase_bact"/>
    <property type="match status" value="1"/>
</dbReference>
<dbReference type="UniPathway" id="UPA00610">
    <property type="reaction ID" value="UER00666"/>
</dbReference>
<dbReference type="NCBIfam" id="TIGR00576">
    <property type="entry name" value="dut"/>
    <property type="match status" value="1"/>
</dbReference>
<comment type="catalytic activity">
    <reaction evidence="4 5">
        <text>dUTP + H2O = dUMP + diphosphate + H(+)</text>
        <dbReference type="Rhea" id="RHEA:10248"/>
        <dbReference type="ChEBI" id="CHEBI:15377"/>
        <dbReference type="ChEBI" id="CHEBI:15378"/>
        <dbReference type="ChEBI" id="CHEBI:33019"/>
        <dbReference type="ChEBI" id="CHEBI:61555"/>
        <dbReference type="ChEBI" id="CHEBI:246422"/>
        <dbReference type="EC" id="3.6.1.23"/>
    </reaction>
</comment>
<keyword evidence="2 5" id="KW-0378">Hydrolase</keyword>
<dbReference type="RefSeq" id="WP_111544811.1">
    <property type="nucleotide sequence ID" value="NZ_JBHLYT010000005.1"/>
</dbReference>
<dbReference type="GO" id="GO:0046081">
    <property type="term" value="P:dUTP catabolic process"/>
    <property type="evidence" value="ECO:0007669"/>
    <property type="project" value="InterPro"/>
</dbReference>
<dbReference type="NCBIfam" id="NF001862">
    <property type="entry name" value="PRK00601.1"/>
    <property type="match status" value="1"/>
</dbReference>
<keyword evidence="3 5" id="KW-0546">Nucleotide metabolism</keyword>
<gene>
    <name evidence="5" type="primary">dut</name>
    <name evidence="7" type="ORF">B5V02_14220</name>
</gene>
<evidence type="ECO:0000256" key="4">
    <source>
        <dbReference type="ARBA" id="ARBA00047686"/>
    </source>
</evidence>
<evidence type="ECO:0000256" key="1">
    <source>
        <dbReference type="ARBA" id="ARBA00006581"/>
    </source>
</evidence>
<comment type="similarity">
    <text evidence="1 5">Belongs to the dUTPase family.</text>
</comment>
<accession>A0A2W7C3K9</accession>
<comment type="pathway">
    <text evidence="5">Pyrimidine metabolism; dUMP biosynthesis; dUMP from dCTP (dUTP route): step 2/2.</text>
</comment>
<proteinExistence type="inferred from homology"/>
<feature type="binding site" evidence="5">
    <location>
        <begin position="97"/>
        <end position="99"/>
    </location>
    <ligand>
        <name>substrate</name>
    </ligand>
</feature>
<reference evidence="8" key="1">
    <citation type="submission" date="2017-03" db="EMBL/GenBank/DDBJ databases">
        <authorList>
            <person name="Safronova V.I."/>
            <person name="Sazanova A.L."/>
            <person name="Chirak E.R."/>
        </authorList>
    </citation>
    <scope>NUCLEOTIDE SEQUENCE [LARGE SCALE GENOMIC DNA]</scope>
    <source>
        <strain evidence="8">Ach-343</strain>
    </source>
</reference>
<feature type="binding site" evidence="5">
    <location>
        <begin position="80"/>
        <end position="82"/>
    </location>
    <ligand>
        <name>substrate</name>
    </ligand>
</feature>
<name>A0A2W7C3K9_9HYPH</name>
<dbReference type="CDD" id="cd07557">
    <property type="entry name" value="trimeric_dUTPase"/>
    <property type="match status" value="1"/>
</dbReference>
<dbReference type="InterPro" id="IPR033704">
    <property type="entry name" value="dUTPase_trimeric"/>
</dbReference>
<feature type="domain" description="dUTPase-like" evidence="6">
    <location>
        <begin position="27"/>
        <end position="159"/>
    </location>
</feature>
<evidence type="ECO:0000259" key="6">
    <source>
        <dbReference type="Pfam" id="PF00692"/>
    </source>
</evidence>
<dbReference type="EC" id="3.6.1.23" evidence="5"/>
<dbReference type="SUPFAM" id="SSF51283">
    <property type="entry name" value="dUTPase-like"/>
    <property type="match status" value="1"/>
</dbReference>
<dbReference type="GO" id="GO:0000287">
    <property type="term" value="F:magnesium ion binding"/>
    <property type="evidence" value="ECO:0007669"/>
    <property type="project" value="UniProtKB-UniRule"/>
</dbReference>
<dbReference type="Pfam" id="PF00692">
    <property type="entry name" value="dUTPase"/>
    <property type="match status" value="1"/>
</dbReference>
<sequence length="161" mass="16684">MRAALQNPSVIGPTVGFVRLPHGEGLPLPAYESPGAAGMDLRAAVPDDRPLLILPGKRALVPTGLILEIPEGMEGQVRPRSGLAFKHGLTCLNTPGTIDSDYRGEVKVLLINLGDEDFAVTRGMRIAQIVFAAVTQAAVEERTLAGGTARGSGGFGSTGTA</sequence>
<dbReference type="AlphaFoldDB" id="A0A2W7C3K9"/>
<dbReference type="OrthoDB" id="9809956at2"/>
<dbReference type="InterPro" id="IPR036157">
    <property type="entry name" value="dUTPase-like_sf"/>
</dbReference>
<dbReference type="PANTHER" id="PTHR11241:SF0">
    <property type="entry name" value="DEOXYURIDINE 5'-TRIPHOSPHATE NUCLEOTIDOHYDROLASE"/>
    <property type="match status" value="1"/>
</dbReference>
<dbReference type="Gene3D" id="2.70.40.10">
    <property type="match status" value="1"/>
</dbReference>
<dbReference type="Proteomes" id="UP000248616">
    <property type="component" value="Unassembled WGS sequence"/>
</dbReference>
<dbReference type="InterPro" id="IPR008181">
    <property type="entry name" value="dUTPase"/>
</dbReference>
<evidence type="ECO:0000313" key="7">
    <source>
        <dbReference type="EMBL" id="PZV37457.1"/>
    </source>
</evidence>
<evidence type="ECO:0000313" key="8">
    <source>
        <dbReference type="Proteomes" id="UP000248616"/>
    </source>
</evidence>